<organism evidence="3 4">
    <name type="scientific">Trichobilharzia regenti</name>
    <name type="common">Nasal bird schistosome</name>
    <dbReference type="NCBI Taxonomy" id="157069"/>
    <lineage>
        <taxon>Eukaryota</taxon>
        <taxon>Metazoa</taxon>
        <taxon>Spiralia</taxon>
        <taxon>Lophotrochozoa</taxon>
        <taxon>Platyhelminthes</taxon>
        <taxon>Trematoda</taxon>
        <taxon>Digenea</taxon>
        <taxon>Strigeidida</taxon>
        <taxon>Schistosomatoidea</taxon>
        <taxon>Schistosomatidae</taxon>
        <taxon>Trichobilharzia</taxon>
    </lineage>
</organism>
<evidence type="ECO:0000313" key="4">
    <source>
        <dbReference type="WBParaSite" id="TREG1_43160.1"/>
    </source>
</evidence>
<evidence type="ECO:0000256" key="2">
    <source>
        <dbReference type="SAM" id="Phobius"/>
    </source>
</evidence>
<sequence length="317" mass="37462">MKYLFEYINLFNSLTLTTLIRLINIFLIQYLANARKQCFNLEHELDYCSKKHKVHMPSSQLSGYSFGYGSLNDTEYMCRTRWHILVFHCMRKRAEESCNHSDEEKFRQIIWSISLDTRKFEKAAAYICHEHNLRILREHQYKCLKEQEKLAEQCAVHRNETIREVVLALQNQSRRLSSNTNEYYSVIKHTLTSYECKSLRAKLDCLYNILHTACPSNAVRLIMNYFKETLPDGCSFNYETRLSKHLESVQMTQSINNDENVDERNSRKQPVTDNLIKSVKASPQKLSKNYSSYLSYSLTHILLDSIVIILIKFFSFR</sequence>
<reference evidence="4" key="2">
    <citation type="submission" date="2023-11" db="UniProtKB">
        <authorList>
            <consortium name="WormBaseParasite"/>
        </authorList>
    </citation>
    <scope>IDENTIFICATION</scope>
</reference>
<name>A0AA85JNE4_TRIRE</name>
<feature type="region of interest" description="Disordered" evidence="1">
    <location>
        <begin position="253"/>
        <end position="273"/>
    </location>
</feature>
<dbReference type="Proteomes" id="UP000050795">
    <property type="component" value="Unassembled WGS sequence"/>
</dbReference>
<keyword evidence="2" id="KW-0812">Transmembrane</keyword>
<keyword evidence="2" id="KW-1133">Transmembrane helix</keyword>
<keyword evidence="3" id="KW-1185">Reference proteome</keyword>
<proteinExistence type="predicted"/>
<keyword evidence="2" id="KW-0472">Membrane</keyword>
<evidence type="ECO:0000313" key="3">
    <source>
        <dbReference type="Proteomes" id="UP000050795"/>
    </source>
</evidence>
<dbReference type="AlphaFoldDB" id="A0AA85JNE4"/>
<evidence type="ECO:0000256" key="1">
    <source>
        <dbReference type="SAM" id="MobiDB-lite"/>
    </source>
</evidence>
<feature type="transmembrane region" description="Helical" evidence="2">
    <location>
        <begin position="293"/>
        <end position="314"/>
    </location>
</feature>
<dbReference type="WBParaSite" id="TREG1_43160.1">
    <property type="protein sequence ID" value="TREG1_43160.1"/>
    <property type="gene ID" value="TREG1_43160"/>
</dbReference>
<protein>
    <submittedName>
        <fullName evidence="4">Uncharacterized protein</fullName>
    </submittedName>
</protein>
<reference evidence="3" key="1">
    <citation type="submission" date="2022-06" db="EMBL/GenBank/DDBJ databases">
        <authorList>
            <person name="Berger JAMES D."/>
            <person name="Berger JAMES D."/>
        </authorList>
    </citation>
    <scope>NUCLEOTIDE SEQUENCE [LARGE SCALE GENOMIC DNA]</scope>
</reference>
<feature type="transmembrane region" description="Helical" evidence="2">
    <location>
        <begin position="7"/>
        <end position="32"/>
    </location>
</feature>
<accession>A0AA85JNE4</accession>